<dbReference type="RefSeq" id="WP_260747821.1">
    <property type="nucleotide sequence ID" value="NZ_CP092109.1"/>
</dbReference>
<protein>
    <submittedName>
        <fullName evidence="2">PD-(D/E)XK nuclease family protein</fullName>
    </submittedName>
</protein>
<dbReference type="InterPro" id="IPR011604">
    <property type="entry name" value="PDDEXK-like_dom_sf"/>
</dbReference>
<evidence type="ECO:0000313" key="3">
    <source>
        <dbReference type="Proteomes" id="UP001060414"/>
    </source>
</evidence>
<evidence type="ECO:0000313" key="2">
    <source>
        <dbReference type="EMBL" id="UWZ79469.1"/>
    </source>
</evidence>
<dbReference type="Gene3D" id="3.90.320.10">
    <property type="match status" value="1"/>
</dbReference>
<reference evidence="2" key="1">
    <citation type="journal article" date="2022" name="Environ. Microbiol.">
        <title>Geoalkalibacter halelectricus SAP #1 sp. nov. possessing extracellular electron transfer and mineral#reducing capabilities from a haloalkaline environment.</title>
        <authorList>
            <person name="Yadav S."/>
            <person name="Singh R."/>
            <person name="Sundharam S.S."/>
            <person name="Chaudhary S."/>
            <person name="Krishnamurthi S."/>
            <person name="Patil S.A."/>
        </authorList>
    </citation>
    <scope>NUCLEOTIDE SEQUENCE</scope>
    <source>
        <strain evidence="2">SAP-1</strain>
    </source>
</reference>
<keyword evidence="3" id="KW-1185">Reference proteome</keyword>
<sequence>MHLTIRFGLDFDGYRSPLFATACGQVTLGPLGLLDQLETRLGLRARPSGAMLRVTRYLQCLRQADTGTRFYSRSLAVDPLTVARTLLFWRDTWLEAGWDGSAAAEDAPRVRDLATVETHTGPLLPAGVADRLRRVAERLETVQLPLTLELLDPPEEFSALWQRILQRLGALSPAAPNPCAQGDSDLARLQRGLLTDEKFQFSGDGSVLLIGARDNHLLGRALTRIGHGGLPADSCCGEALPTQVVSDHSLAAFDRTAWEEDRPLPGCSDASAWRPPLQVLPLALSLFWEPLDPYRLLEFLTHPVCPIPAYARHKLAEVVAEAPGLGGKPWRNALDELCQKAVDKAEGDPAAGKDLRERIALWCDLPRHDPRAGAPLRLLAEHCARLSRWMSARAEGEGTAPELRALFRAAASQAREAQLCLDDWRSGEERISRLQLERLLEDVTASGTPLPDYEAEVGALPVLRAPGAAITAAPRLVWWDFTEPRLPGRLPWSRREQESLERHGARFIPAERQFESLRRRWLRPILAAEKQLVLLRPERRAGEPARLHPLGNLIEALVGTSLPVIDLDRELAGEFGPLRLALPLEEQPPAVLPPPRRWWRFADAELLDRREEESFSSLEAFLFSPYQWLLKYKARLRGGALSHIADGNRLKGTLFHRLVELLLTDPDQDWRTLDDEALARVTTTTLDRLFAEEGAVFLLPGQRREKQALHDIACRSVSGLIRQLRAARVVSARLEEETSGHFTGGRLAGTIDLLVTNDQGQEAVIDLKWGGGKYRAAELKENRALQLALYAWLRKKEGRWPAQAYYILSESRFLAQNRDYFPQATVCPPADDNAHAGTLWLEFEKAWRWRREQFDRGLVEVTVTGTSADGDSSPPEDALAIPETSDTFNDFRSLTGWKEGA</sequence>
<dbReference type="Proteomes" id="UP001060414">
    <property type="component" value="Chromosome"/>
</dbReference>
<evidence type="ECO:0000259" key="1">
    <source>
        <dbReference type="Pfam" id="PF12705"/>
    </source>
</evidence>
<gene>
    <name evidence="2" type="ORF">L9S41_17560</name>
</gene>
<proteinExistence type="predicted"/>
<name>A0ABY5ZLX6_9BACT</name>
<accession>A0ABY5ZLX6</accession>
<organism evidence="2 3">
    <name type="scientific">Geoalkalibacter halelectricus</name>
    <dbReference type="NCBI Taxonomy" id="2847045"/>
    <lineage>
        <taxon>Bacteria</taxon>
        <taxon>Pseudomonadati</taxon>
        <taxon>Thermodesulfobacteriota</taxon>
        <taxon>Desulfuromonadia</taxon>
        <taxon>Desulfuromonadales</taxon>
        <taxon>Geoalkalibacteraceae</taxon>
        <taxon>Geoalkalibacter</taxon>
    </lineage>
</organism>
<dbReference type="Pfam" id="PF12705">
    <property type="entry name" value="PDDEXK_1"/>
    <property type="match status" value="1"/>
</dbReference>
<feature type="domain" description="PD-(D/E)XK endonuclease-like" evidence="1">
    <location>
        <begin position="614"/>
        <end position="811"/>
    </location>
</feature>
<dbReference type="EMBL" id="CP092109">
    <property type="protein sequence ID" value="UWZ79469.1"/>
    <property type="molecule type" value="Genomic_DNA"/>
</dbReference>
<dbReference type="InterPro" id="IPR038726">
    <property type="entry name" value="PDDEXK_AddAB-type"/>
</dbReference>